<evidence type="ECO:0000313" key="2">
    <source>
        <dbReference type="EMBL" id="CAB1448987.1"/>
    </source>
</evidence>
<proteinExistence type="predicted"/>
<reference evidence="2" key="1">
    <citation type="submission" date="2020-03" db="EMBL/GenBank/DDBJ databases">
        <authorList>
            <person name="Weist P."/>
        </authorList>
    </citation>
    <scope>NUCLEOTIDE SEQUENCE</scope>
</reference>
<keyword evidence="3" id="KW-1185">Reference proteome</keyword>
<evidence type="ECO:0000256" key="1">
    <source>
        <dbReference type="SAM" id="MobiDB-lite"/>
    </source>
</evidence>
<dbReference type="AlphaFoldDB" id="A0A9N7VAH6"/>
<name>A0A9N7VAH6_PLEPL</name>
<dbReference type="Proteomes" id="UP001153269">
    <property type="component" value="Unassembled WGS sequence"/>
</dbReference>
<gene>
    <name evidence="2" type="ORF">PLEPLA_LOCUS36637</name>
</gene>
<comment type="caution">
    <text evidence="2">The sequence shown here is derived from an EMBL/GenBank/DDBJ whole genome shotgun (WGS) entry which is preliminary data.</text>
</comment>
<sequence length="119" mass="12159">MAKRPPPGGGDLVEEETGLRYEPQHPPQLEAAGVSWEASRGGTLTSRSGSSSRLTDLPTDRGELTGRISCRMPGLPAGGSGGRLLGGGFDPGCTRAAHCEAGDAPADFTHLRAGHVSPA</sequence>
<organism evidence="2 3">
    <name type="scientific">Pleuronectes platessa</name>
    <name type="common">European plaice</name>
    <dbReference type="NCBI Taxonomy" id="8262"/>
    <lineage>
        <taxon>Eukaryota</taxon>
        <taxon>Metazoa</taxon>
        <taxon>Chordata</taxon>
        <taxon>Craniata</taxon>
        <taxon>Vertebrata</taxon>
        <taxon>Euteleostomi</taxon>
        <taxon>Actinopterygii</taxon>
        <taxon>Neopterygii</taxon>
        <taxon>Teleostei</taxon>
        <taxon>Neoteleostei</taxon>
        <taxon>Acanthomorphata</taxon>
        <taxon>Carangaria</taxon>
        <taxon>Pleuronectiformes</taxon>
        <taxon>Pleuronectoidei</taxon>
        <taxon>Pleuronectidae</taxon>
        <taxon>Pleuronectes</taxon>
    </lineage>
</organism>
<evidence type="ECO:0000313" key="3">
    <source>
        <dbReference type="Proteomes" id="UP001153269"/>
    </source>
</evidence>
<protein>
    <submittedName>
        <fullName evidence="2">Uncharacterized protein</fullName>
    </submittedName>
</protein>
<accession>A0A9N7VAH6</accession>
<feature type="region of interest" description="Disordered" evidence="1">
    <location>
        <begin position="24"/>
        <end position="83"/>
    </location>
</feature>
<feature type="compositionally biased region" description="Low complexity" evidence="1">
    <location>
        <begin position="39"/>
        <end position="55"/>
    </location>
</feature>
<dbReference type="EMBL" id="CADEAL010003995">
    <property type="protein sequence ID" value="CAB1448987.1"/>
    <property type="molecule type" value="Genomic_DNA"/>
</dbReference>